<sequence length="326" mass="35760">MDQQSNRQPQAFPEPGIDDFGATLAKHGLTLTRASSRALQINVGLLCDLACRHCHLEAGPSRHEVMTRETMAEVIAYAGRARFEQIDITGGAPELVPHIEWLLTELAPLAPRVLFRTNLSALGRPESRALVEVLRQQRCVIVASFPSCNTGQAESQRGIDYMGKGVATLKMLNQLGFGVDGNNLELDLVVNPTGAFLPPAQCQTEQKFRQDLLRKHGIVFSHLYTFANVPLGRFRHWLESSGNLENYLKKLAGSFNPATVQGLMCRSLVSVSWDGYLFDCDFNLAIGQPLEGRKRHVAEMAGHPPIGIPIPTGDYCYACTAGSGFT</sequence>
<dbReference type="Proteomes" id="UP001317705">
    <property type="component" value="Chromosome"/>
</dbReference>
<dbReference type="Pfam" id="PF12345">
    <property type="entry name" value="DUF3641"/>
    <property type="match status" value="1"/>
</dbReference>
<evidence type="ECO:0000313" key="7">
    <source>
        <dbReference type="EMBL" id="BDV42365.1"/>
    </source>
</evidence>
<dbReference type="PANTHER" id="PTHR43728:SF1">
    <property type="entry name" value="FE-S OXIDOREDUCTASE"/>
    <property type="match status" value="1"/>
</dbReference>
<reference evidence="7 8" key="1">
    <citation type="submission" date="2022-12" db="EMBL/GenBank/DDBJ databases">
        <title>Polyphasic characterization of Geotalea uranireducens NIT-SL11 newly isolated from a complex of sewage sludge and microbially reduced graphene oxide.</title>
        <authorList>
            <person name="Xie L."/>
            <person name="Yoshida N."/>
            <person name="Meng L."/>
        </authorList>
    </citation>
    <scope>NUCLEOTIDE SEQUENCE [LARGE SCALE GENOMIC DNA]</scope>
    <source>
        <strain evidence="7 8">NIT-SL11</strain>
    </source>
</reference>
<dbReference type="InterPro" id="IPR013785">
    <property type="entry name" value="Aldolase_TIM"/>
</dbReference>
<dbReference type="InterPro" id="IPR058240">
    <property type="entry name" value="rSAM_sf"/>
</dbReference>
<keyword evidence="3" id="KW-0479">Metal-binding</keyword>
<dbReference type="NCBIfam" id="TIGR04167">
    <property type="entry name" value="rSAM_SeCys"/>
    <property type="match status" value="1"/>
</dbReference>
<feature type="domain" description="Arsenosugar biosynthesis radical SAM protein ArsS-like C-terminal" evidence="6">
    <location>
        <begin position="197"/>
        <end position="325"/>
    </location>
</feature>
<evidence type="ECO:0000256" key="2">
    <source>
        <dbReference type="ARBA" id="ARBA00022691"/>
    </source>
</evidence>
<dbReference type="SUPFAM" id="SSF102114">
    <property type="entry name" value="Radical SAM enzymes"/>
    <property type="match status" value="1"/>
</dbReference>
<accession>A0ABN6VTA5</accession>
<dbReference type="Gene3D" id="3.20.20.70">
    <property type="entry name" value="Aldolase class I"/>
    <property type="match status" value="1"/>
</dbReference>
<evidence type="ECO:0000256" key="3">
    <source>
        <dbReference type="ARBA" id="ARBA00022723"/>
    </source>
</evidence>
<evidence type="ECO:0000259" key="6">
    <source>
        <dbReference type="Pfam" id="PF12345"/>
    </source>
</evidence>
<dbReference type="InterPro" id="IPR026351">
    <property type="entry name" value="rSAM_ArsS-like"/>
</dbReference>
<protein>
    <submittedName>
        <fullName evidence="7">Radical SAM/Cys-rich domain protein</fullName>
    </submittedName>
</protein>
<keyword evidence="2" id="KW-0949">S-adenosyl-L-methionine</keyword>
<dbReference type="EMBL" id="AP027151">
    <property type="protein sequence ID" value="BDV42365.1"/>
    <property type="molecule type" value="Genomic_DNA"/>
</dbReference>
<dbReference type="InterPro" id="IPR024521">
    <property type="entry name" value="ArsS-like_C"/>
</dbReference>
<gene>
    <name evidence="7" type="ORF">GURASL_12880</name>
</gene>
<dbReference type="RefSeq" id="WP_282002785.1">
    <property type="nucleotide sequence ID" value="NZ_AP027151.1"/>
</dbReference>
<keyword evidence="5" id="KW-0411">Iron-sulfur</keyword>
<organism evidence="7 8">
    <name type="scientific">Geotalea uraniireducens</name>
    <dbReference type="NCBI Taxonomy" id="351604"/>
    <lineage>
        <taxon>Bacteria</taxon>
        <taxon>Pseudomonadati</taxon>
        <taxon>Thermodesulfobacteriota</taxon>
        <taxon>Desulfuromonadia</taxon>
        <taxon>Geobacterales</taxon>
        <taxon>Geobacteraceae</taxon>
        <taxon>Geotalea</taxon>
    </lineage>
</organism>
<evidence type="ECO:0000256" key="1">
    <source>
        <dbReference type="ARBA" id="ARBA00001966"/>
    </source>
</evidence>
<dbReference type="PANTHER" id="PTHR43728">
    <property type="entry name" value="SLR0304 PROTEIN"/>
    <property type="match status" value="1"/>
</dbReference>
<dbReference type="SFLD" id="SFLDS00029">
    <property type="entry name" value="Radical_SAM"/>
    <property type="match status" value="1"/>
</dbReference>
<dbReference type="CDD" id="cd01335">
    <property type="entry name" value="Radical_SAM"/>
    <property type="match status" value="1"/>
</dbReference>
<evidence type="ECO:0000256" key="5">
    <source>
        <dbReference type="ARBA" id="ARBA00023014"/>
    </source>
</evidence>
<comment type="cofactor">
    <cofactor evidence="1">
        <name>[4Fe-4S] cluster</name>
        <dbReference type="ChEBI" id="CHEBI:49883"/>
    </cofactor>
</comment>
<proteinExistence type="predicted"/>
<evidence type="ECO:0000256" key="4">
    <source>
        <dbReference type="ARBA" id="ARBA00023004"/>
    </source>
</evidence>
<name>A0ABN6VTA5_9BACT</name>
<evidence type="ECO:0000313" key="8">
    <source>
        <dbReference type="Proteomes" id="UP001317705"/>
    </source>
</evidence>
<keyword evidence="8" id="KW-1185">Reference proteome</keyword>
<dbReference type="InterPro" id="IPR007197">
    <property type="entry name" value="rSAM"/>
</dbReference>
<keyword evidence="4" id="KW-0408">Iron</keyword>